<gene>
    <name evidence="3" type="ORF">OCA8868_00435</name>
</gene>
<dbReference type="Proteomes" id="UP000203464">
    <property type="component" value="Unassembled WGS sequence"/>
</dbReference>
<dbReference type="AlphaFoldDB" id="A0A238JMZ5"/>
<name>A0A238JMZ5_9RHOB</name>
<feature type="chain" id="PRO_5012127482" description="DUF4329 domain-containing protein" evidence="1">
    <location>
        <begin position="20"/>
        <end position="204"/>
    </location>
</feature>
<organism evidence="3 4">
    <name type="scientific">Octadecabacter ascidiaceicola</name>
    <dbReference type="NCBI Taxonomy" id="1655543"/>
    <lineage>
        <taxon>Bacteria</taxon>
        <taxon>Pseudomonadati</taxon>
        <taxon>Pseudomonadota</taxon>
        <taxon>Alphaproteobacteria</taxon>
        <taxon>Rhodobacterales</taxon>
        <taxon>Roseobacteraceae</taxon>
        <taxon>Octadecabacter</taxon>
    </lineage>
</organism>
<dbReference type="InterPro" id="IPR025479">
    <property type="entry name" value="DUF4329"/>
</dbReference>
<reference evidence="4" key="1">
    <citation type="submission" date="2017-05" db="EMBL/GenBank/DDBJ databases">
        <authorList>
            <person name="Rodrigo-Torres L."/>
            <person name="Arahal R. D."/>
            <person name="Lucena T."/>
        </authorList>
    </citation>
    <scope>NUCLEOTIDE SEQUENCE [LARGE SCALE GENOMIC DNA]</scope>
    <source>
        <strain evidence="4">CECT 8868</strain>
    </source>
</reference>
<accession>A0A238JMZ5</accession>
<evidence type="ECO:0000313" key="3">
    <source>
        <dbReference type="EMBL" id="SMX31584.1"/>
    </source>
</evidence>
<evidence type="ECO:0000259" key="2">
    <source>
        <dbReference type="Pfam" id="PF14220"/>
    </source>
</evidence>
<dbReference type="Pfam" id="PF14220">
    <property type="entry name" value="DUF4329"/>
    <property type="match status" value="1"/>
</dbReference>
<evidence type="ECO:0000313" key="4">
    <source>
        <dbReference type="Proteomes" id="UP000203464"/>
    </source>
</evidence>
<evidence type="ECO:0000256" key="1">
    <source>
        <dbReference type="SAM" id="SignalP"/>
    </source>
</evidence>
<keyword evidence="4" id="KW-1185">Reference proteome</keyword>
<feature type="signal peptide" evidence="1">
    <location>
        <begin position="1"/>
        <end position="19"/>
    </location>
</feature>
<dbReference type="RefSeq" id="WP_245847990.1">
    <property type="nucleotide sequence ID" value="NZ_FXYD01000001.1"/>
</dbReference>
<dbReference type="PROSITE" id="PS51257">
    <property type="entry name" value="PROKAR_LIPOPROTEIN"/>
    <property type="match status" value="1"/>
</dbReference>
<feature type="domain" description="DUF4329" evidence="2">
    <location>
        <begin position="55"/>
        <end position="170"/>
    </location>
</feature>
<dbReference type="EMBL" id="FXYD01000001">
    <property type="protein sequence ID" value="SMX31584.1"/>
    <property type="molecule type" value="Genomic_DNA"/>
</dbReference>
<keyword evidence="1" id="KW-0732">Signal</keyword>
<protein>
    <recommendedName>
        <fullName evidence="2">DUF4329 domain-containing protein</fullName>
    </recommendedName>
</protein>
<proteinExistence type="predicted"/>
<sequence>MMRLTALLTIATVALSACGVPQVQVSPKGESSLPQQYNTGYSIAPPNAPSGPVVDNFARSFLDSIQARSIAERREYCGYFYIDPNGNLRGTPPRPGTFAGCEMPAPAPGLGIVASYHTHGAYGRVYDNEVPSVIDLASDFQFGIDGYVSTPGGRVWLVDFQTQSASQLCGLRCVTSDPGFAPQDEAGVRQSYTIPTLQRRFARN</sequence>